<dbReference type="InterPro" id="IPR003309">
    <property type="entry name" value="SCAN_dom"/>
</dbReference>
<evidence type="ECO:0000259" key="2">
    <source>
        <dbReference type="PROSITE" id="PS50804"/>
    </source>
</evidence>
<name>A0A673XH14_SALTR</name>
<feature type="domain" description="SCAN box" evidence="2">
    <location>
        <begin position="6"/>
        <end position="77"/>
    </location>
</feature>
<organism evidence="3 4">
    <name type="scientific">Salmo trutta</name>
    <name type="common">Brown trout</name>
    <dbReference type="NCBI Taxonomy" id="8032"/>
    <lineage>
        <taxon>Eukaryota</taxon>
        <taxon>Metazoa</taxon>
        <taxon>Chordata</taxon>
        <taxon>Craniata</taxon>
        <taxon>Vertebrata</taxon>
        <taxon>Euteleostomi</taxon>
        <taxon>Actinopterygii</taxon>
        <taxon>Neopterygii</taxon>
        <taxon>Teleostei</taxon>
        <taxon>Protacanthopterygii</taxon>
        <taxon>Salmoniformes</taxon>
        <taxon>Salmonidae</taxon>
        <taxon>Salmoninae</taxon>
        <taxon>Salmo</taxon>
    </lineage>
</organism>
<proteinExistence type="predicted"/>
<dbReference type="GeneTree" id="ENSGT01150000288424"/>
<keyword evidence="1" id="KW-0539">Nucleus</keyword>
<evidence type="ECO:0000256" key="1">
    <source>
        <dbReference type="ARBA" id="ARBA00023242"/>
    </source>
</evidence>
<dbReference type="OMA" id="LAWRWIT"/>
<dbReference type="Proteomes" id="UP000472277">
    <property type="component" value="Chromosome 9"/>
</dbReference>
<protein>
    <recommendedName>
        <fullName evidence="2">SCAN box domain-containing protein</fullName>
    </recommendedName>
</protein>
<dbReference type="InParanoid" id="A0A673XH14"/>
<dbReference type="Pfam" id="PF02023">
    <property type="entry name" value="SCAN"/>
    <property type="match status" value="1"/>
</dbReference>
<reference evidence="3" key="1">
    <citation type="submission" date="2025-08" db="UniProtKB">
        <authorList>
            <consortium name="Ensembl"/>
        </authorList>
    </citation>
    <scope>IDENTIFICATION</scope>
</reference>
<accession>A0A673XH14</accession>
<dbReference type="SUPFAM" id="SSF47353">
    <property type="entry name" value="Retrovirus capsid dimerization domain-like"/>
    <property type="match status" value="1"/>
</dbReference>
<dbReference type="Ensembl" id="ENSSTUT00000024695.1">
    <property type="protein sequence ID" value="ENSSTUP00000023539.1"/>
    <property type="gene ID" value="ENSSTUG00000010280.1"/>
</dbReference>
<dbReference type="PANTHER" id="PTHR45935:SF15">
    <property type="entry name" value="SCAN BOX DOMAIN-CONTAINING PROTEIN"/>
    <property type="match status" value="1"/>
</dbReference>
<keyword evidence="4" id="KW-1185">Reference proteome</keyword>
<dbReference type="PROSITE" id="PS50804">
    <property type="entry name" value="SCAN_BOX"/>
    <property type="match status" value="1"/>
</dbReference>
<dbReference type="InterPro" id="IPR038269">
    <property type="entry name" value="SCAN_sf"/>
</dbReference>
<reference evidence="3" key="2">
    <citation type="submission" date="2025-09" db="UniProtKB">
        <authorList>
            <consortium name="Ensembl"/>
        </authorList>
    </citation>
    <scope>IDENTIFICATION</scope>
</reference>
<dbReference type="PANTHER" id="PTHR45935">
    <property type="entry name" value="PROTEIN ZBED8-RELATED"/>
    <property type="match status" value="1"/>
</dbReference>
<dbReference type="AlphaFoldDB" id="A0A673XH14"/>
<evidence type="ECO:0000313" key="3">
    <source>
        <dbReference type="Ensembl" id="ENSSTUP00000023539.1"/>
    </source>
</evidence>
<dbReference type="InterPro" id="IPR050916">
    <property type="entry name" value="SCAN-C2H2_zinc_finger"/>
</dbReference>
<sequence>MNVGSYREAKTKSGESPQEWFVRLQELAWRWITPTEHTVETVLDVIVLEQFLQMVAPEITVWVWERNPKSAAEVARLRGLHICAPNRPFPIQTQCMARRATAHCVWRAELRLTVYAGRNSE</sequence>
<dbReference type="SMART" id="SM00431">
    <property type="entry name" value="SCAN"/>
    <property type="match status" value="1"/>
</dbReference>
<dbReference type="Gene3D" id="1.10.4020.10">
    <property type="entry name" value="DNA breaking-rejoining enzymes"/>
    <property type="match status" value="1"/>
</dbReference>
<evidence type="ECO:0000313" key="4">
    <source>
        <dbReference type="Proteomes" id="UP000472277"/>
    </source>
</evidence>